<dbReference type="InterPro" id="IPR000780">
    <property type="entry name" value="CheR_MeTrfase"/>
</dbReference>
<dbReference type="SUPFAM" id="SSF53335">
    <property type="entry name" value="S-adenosyl-L-methionine-dependent methyltransferases"/>
    <property type="match status" value="1"/>
</dbReference>
<evidence type="ECO:0000313" key="7">
    <source>
        <dbReference type="EMBL" id="MDT0498980.1"/>
    </source>
</evidence>
<dbReference type="SMART" id="SM00138">
    <property type="entry name" value="MeTrc"/>
    <property type="match status" value="1"/>
</dbReference>
<dbReference type="Pfam" id="PF03705">
    <property type="entry name" value="CheR_N"/>
    <property type="match status" value="1"/>
</dbReference>
<protein>
    <recommendedName>
        <fullName evidence="2">protein-glutamate O-methyltransferase</fullName>
        <ecNumber evidence="2">2.1.1.80</ecNumber>
    </recommendedName>
</protein>
<evidence type="ECO:0000256" key="5">
    <source>
        <dbReference type="ARBA" id="ARBA00022691"/>
    </source>
</evidence>
<dbReference type="RefSeq" id="WP_311366392.1">
    <property type="nucleotide sequence ID" value="NZ_JAVRIC010000031.1"/>
</dbReference>
<proteinExistence type="predicted"/>
<comment type="catalytic activity">
    <reaction evidence="1">
        <text>L-glutamyl-[protein] + S-adenosyl-L-methionine = [protein]-L-glutamate 5-O-methyl ester + S-adenosyl-L-homocysteine</text>
        <dbReference type="Rhea" id="RHEA:24452"/>
        <dbReference type="Rhea" id="RHEA-COMP:10208"/>
        <dbReference type="Rhea" id="RHEA-COMP:10311"/>
        <dbReference type="ChEBI" id="CHEBI:29973"/>
        <dbReference type="ChEBI" id="CHEBI:57856"/>
        <dbReference type="ChEBI" id="CHEBI:59789"/>
        <dbReference type="ChEBI" id="CHEBI:82795"/>
        <dbReference type="EC" id="2.1.1.80"/>
    </reaction>
</comment>
<accession>A0ABU2WM82</accession>
<sequence>MLALPAESVSEADVIAGILALMRERTGYDFSSYRAQTIRRRIRNRMISVGIHTLTDYLVHLKSVETEALELLDRLTVKVSHFYRNAHTFDMLREEVLPGLYRRFGGPLRIWSVGCARGEEPYTLALLLEAAGIPGTVLATDIDEAALRAARRGIYLRDALRELPESLIGTGLEPVPGDERHVRVRPALRRRVHFQVHDVTGTALPLGTTDFHMISYRNVLIYLQREVQERTLLQMRAVLRDGGCLCLGEAEWPPPSVACSLSPLPQRSRLFEAIAAEPIA</sequence>
<evidence type="ECO:0000256" key="2">
    <source>
        <dbReference type="ARBA" id="ARBA00012534"/>
    </source>
</evidence>
<keyword evidence="3" id="KW-0489">Methyltransferase</keyword>
<dbReference type="InterPro" id="IPR036804">
    <property type="entry name" value="CheR_N_sf"/>
</dbReference>
<dbReference type="InterPro" id="IPR022642">
    <property type="entry name" value="CheR_C"/>
</dbReference>
<dbReference type="EC" id="2.1.1.80" evidence="2"/>
<feature type="domain" description="CheR-type methyltransferase" evidence="6">
    <location>
        <begin position="21"/>
        <end position="251"/>
    </location>
</feature>
<dbReference type="Proteomes" id="UP001254608">
    <property type="component" value="Unassembled WGS sequence"/>
</dbReference>
<dbReference type="EMBL" id="JAVRIC010000031">
    <property type="protein sequence ID" value="MDT0498980.1"/>
    <property type="molecule type" value="Genomic_DNA"/>
</dbReference>
<evidence type="ECO:0000256" key="4">
    <source>
        <dbReference type="ARBA" id="ARBA00022679"/>
    </source>
</evidence>
<keyword evidence="5" id="KW-0949">S-adenosyl-L-methionine</keyword>
<evidence type="ECO:0000259" key="6">
    <source>
        <dbReference type="PROSITE" id="PS50123"/>
    </source>
</evidence>
<dbReference type="Gene3D" id="1.10.155.10">
    <property type="entry name" value="Chemotaxis receptor methyltransferase CheR, N-terminal domain"/>
    <property type="match status" value="1"/>
</dbReference>
<dbReference type="PANTHER" id="PTHR24422">
    <property type="entry name" value="CHEMOTAXIS PROTEIN METHYLTRANSFERASE"/>
    <property type="match status" value="1"/>
</dbReference>
<dbReference type="Gene3D" id="3.40.50.150">
    <property type="entry name" value="Vaccinia Virus protein VP39"/>
    <property type="match status" value="1"/>
</dbReference>
<dbReference type="InterPro" id="IPR029063">
    <property type="entry name" value="SAM-dependent_MTases_sf"/>
</dbReference>
<dbReference type="Pfam" id="PF01739">
    <property type="entry name" value="CheR"/>
    <property type="match status" value="1"/>
</dbReference>
<keyword evidence="4" id="KW-0808">Transferase</keyword>
<evidence type="ECO:0000256" key="3">
    <source>
        <dbReference type="ARBA" id="ARBA00022603"/>
    </source>
</evidence>
<comment type="caution">
    <text evidence="7">The sequence shown here is derived from an EMBL/GenBank/DDBJ whole genome shotgun (WGS) entry which is preliminary data.</text>
</comment>
<dbReference type="InterPro" id="IPR050903">
    <property type="entry name" value="Bact_Chemotaxis_MeTrfase"/>
</dbReference>
<dbReference type="PROSITE" id="PS50123">
    <property type="entry name" value="CHER"/>
    <property type="match status" value="1"/>
</dbReference>
<dbReference type="InterPro" id="IPR022641">
    <property type="entry name" value="CheR_N"/>
</dbReference>
<evidence type="ECO:0000313" key="8">
    <source>
        <dbReference type="Proteomes" id="UP001254608"/>
    </source>
</evidence>
<dbReference type="PANTHER" id="PTHR24422:SF10">
    <property type="entry name" value="CHEMOTAXIS PROTEIN METHYLTRANSFERASE 2"/>
    <property type="match status" value="1"/>
</dbReference>
<keyword evidence="8" id="KW-1185">Reference proteome</keyword>
<reference evidence="7 8" key="1">
    <citation type="submission" date="2023-09" db="EMBL/GenBank/DDBJ databases">
        <authorList>
            <person name="Rey-Velasco X."/>
        </authorList>
    </citation>
    <scope>NUCLEOTIDE SEQUENCE [LARGE SCALE GENOMIC DNA]</scope>
    <source>
        <strain evidence="7 8">W345</strain>
    </source>
</reference>
<organism evidence="7 8">
    <name type="scientific">Banduia mediterranea</name>
    <dbReference type="NCBI Taxonomy" id="3075609"/>
    <lineage>
        <taxon>Bacteria</taxon>
        <taxon>Pseudomonadati</taxon>
        <taxon>Pseudomonadota</taxon>
        <taxon>Gammaproteobacteria</taxon>
        <taxon>Nevskiales</taxon>
        <taxon>Algiphilaceae</taxon>
        <taxon>Banduia</taxon>
    </lineage>
</organism>
<dbReference type="SUPFAM" id="SSF47757">
    <property type="entry name" value="Chemotaxis receptor methyltransferase CheR, N-terminal domain"/>
    <property type="match status" value="1"/>
</dbReference>
<name>A0ABU2WM82_9GAMM</name>
<gene>
    <name evidence="7" type="ORF">RM530_16675</name>
</gene>
<evidence type="ECO:0000256" key="1">
    <source>
        <dbReference type="ARBA" id="ARBA00001541"/>
    </source>
</evidence>
<dbReference type="PRINTS" id="PR00996">
    <property type="entry name" value="CHERMTFRASE"/>
</dbReference>